<dbReference type="RefSeq" id="WP_345331105.1">
    <property type="nucleotide sequence ID" value="NZ_BAABJI010000002.1"/>
</dbReference>
<dbReference type="NCBIfam" id="NF033710">
    <property type="entry name" value="T9SS_OM_PorV"/>
    <property type="match status" value="1"/>
</dbReference>
<comment type="caution">
    <text evidence="3">The sequence shown here is derived from an EMBL/GenBank/DDBJ whole genome shotgun (WGS) entry which is preliminary data.</text>
</comment>
<feature type="domain" description="Type IX secretion system protein PorV" evidence="2">
    <location>
        <begin position="23"/>
        <end position="259"/>
    </location>
</feature>
<dbReference type="InterPro" id="IPR047799">
    <property type="entry name" value="T9SS_OM_PorV"/>
</dbReference>
<reference evidence="4" key="1">
    <citation type="journal article" date="2019" name="Int. J. Syst. Evol. Microbiol.">
        <title>The Global Catalogue of Microorganisms (GCM) 10K type strain sequencing project: providing services to taxonomists for standard genome sequencing and annotation.</title>
        <authorList>
            <consortium name="The Broad Institute Genomics Platform"/>
            <consortium name="The Broad Institute Genome Sequencing Center for Infectious Disease"/>
            <person name="Wu L."/>
            <person name="Ma J."/>
        </authorList>
    </citation>
    <scope>NUCLEOTIDE SEQUENCE [LARGE SCALE GENOMIC DNA]</scope>
    <source>
        <strain evidence="4">JCM 18283</strain>
    </source>
</reference>
<proteinExistence type="predicted"/>
<dbReference type="InterPro" id="IPR045741">
    <property type="entry name" value="PorV"/>
</dbReference>
<dbReference type="NCBIfam" id="NF033709">
    <property type="entry name" value="PorV_fam"/>
    <property type="match status" value="1"/>
</dbReference>
<name>A0ABP9FTL6_9SPHI</name>
<evidence type="ECO:0000256" key="1">
    <source>
        <dbReference type="SAM" id="SignalP"/>
    </source>
</evidence>
<dbReference type="Pfam" id="PF19572">
    <property type="entry name" value="PorV"/>
    <property type="match status" value="1"/>
</dbReference>
<feature type="signal peptide" evidence="1">
    <location>
        <begin position="1"/>
        <end position="23"/>
    </location>
</feature>
<evidence type="ECO:0000313" key="4">
    <source>
        <dbReference type="Proteomes" id="UP001501436"/>
    </source>
</evidence>
<dbReference type="Gene3D" id="2.40.160.60">
    <property type="entry name" value="Outer membrane protein transport protein (OMPP1/FadL/TodX)"/>
    <property type="match status" value="1"/>
</dbReference>
<feature type="chain" id="PRO_5047122999" evidence="1">
    <location>
        <begin position="24"/>
        <end position="352"/>
    </location>
</feature>
<evidence type="ECO:0000259" key="2">
    <source>
        <dbReference type="Pfam" id="PF19572"/>
    </source>
</evidence>
<evidence type="ECO:0000313" key="3">
    <source>
        <dbReference type="EMBL" id="GAA4916858.1"/>
    </source>
</evidence>
<keyword evidence="4" id="KW-1185">Reference proteome</keyword>
<sequence length="352" mass="38622">MKRNLLRLCYMLLLLSLSVKLSAQNNSTTAVPFLNIVPDSRSSAMGDVGAATSADADPNAVYHNASKLAFAADTTAFSVSYAPWFRNLGVKDAYLANLSGYTVLDERQTLAASLRYFSLGDIDFTNDYGDLLQQYRANELAIDVAYIRKMSNNFSMSLSAVYIRSSMGSGNYNNLDIKPGNAIAATVGMYFKDDAKLFAKDAKLALGVNISNLGTNIGYGTQRSFLPANLKVGSTAEFQLAEKSMLAWSLDFNKLLIPENADDDMSLPSAIGKSFSPINLSVGTGLEYWYDRVFAVRTGFFTAPSKYNLQYITAGAGFRYNVLQFDLSYLISTKSRSANDNTLRLSLIYAFR</sequence>
<keyword evidence="1" id="KW-0732">Signal</keyword>
<gene>
    <name evidence="3" type="primary">porV_1</name>
    <name evidence="3" type="ORF">GCM10023313_20550</name>
</gene>
<dbReference type="EMBL" id="BAABJI010000002">
    <property type="protein sequence ID" value="GAA4916858.1"/>
    <property type="molecule type" value="Genomic_DNA"/>
</dbReference>
<protein>
    <submittedName>
        <fullName evidence="3">Type IX secretion system outer membrane channel protein PorV</fullName>
    </submittedName>
</protein>
<organism evidence="3 4">
    <name type="scientific">Mucilaginibacter defluvii</name>
    <dbReference type="NCBI Taxonomy" id="1196019"/>
    <lineage>
        <taxon>Bacteria</taxon>
        <taxon>Pseudomonadati</taxon>
        <taxon>Bacteroidota</taxon>
        <taxon>Sphingobacteriia</taxon>
        <taxon>Sphingobacteriales</taxon>
        <taxon>Sphingobacteriaceae</taxon>
        <taxon>Mucilaginibacter</taxon>
    </lineage>
</organism>
<dbReference type="Proteomes" id="UP001501436">
    <property type="component" value="Unassembled WGS sequence"/>
</dbReference>
<accession>A0ABP9FTL6</accession>